<dbReference type="PIRSF" id="PIRSF015736">
    <property type="entry name" value="MI"/>
    <property type="match status" value="1"/>
</dbReference>
<dbReference type="OrthoDB" id="9816064at2"/>
<organism evidence="1 2">
    <name type="scientific">Thalassococcus profundi</name>
    <dbReference type="NCBI Taxonomy" id="2282382"/>
    <lineage>
        <taxon>Bacteria</taxon>
        <taxon>Pseudomonadati</taxon>
        <taxon>Pseudomonadota</taxon>
        <taxon>Alphaproteobacteria</taxon>
        <taxon>Rhodobacterales</taxon>
        <taxon>Roseobacteraceae</taxon>
        <taxon>Thalassococcus</taxon>
    </lineage>
</organism>
<keyword evidence="2" id="KW-1185">Reference proteome</keyword>
<sequence>MNMPYTLIQADEARLGLIVLQTDESLERDLRQLIPASVNLLVSRVPSGDEVTEETLGQMARDLPASAALLPQMQRYAAIGYGCTSGAAVIGPARVADLVGAAAPTDHVTNPLTALLAACQRLQITRLGILSPYTAEVSDRLRRVLSENCIDTPVFGSFNEAREERVVRIAPQSIRAACETLAPRGGIDALFLSCTNLRTLDLIEELEARTGLPVLSSNQVIAWHMLRLAGMTDAMPGFGRLFRDH</sequence>
<name>A0A369TMA1_9RHOB</name>
<dbReference type="Gene3D" id="3.40.50.12500">
    <property type="match status" value="1"/>
</dbReference>
<dbReference type="Pfam" id="PF17645">
    <property type="entry name" value="Amdase"/>
    <property type="match status" value="1"/>
</dbReference>
<accession>A0A369TMA1</accession>
<comment type="caution">
    <text evidence="1">The sequence shown here is derived from an EMBL/GenBank/DDBJ whole genome shotgun (WGS) entry which is preliminary data.</text>
</comment>
<proteinExistence type="predicted"/>
<dbReference type="PANTHER" id="PTHR40267:SF1">
    <property type="entry name" value="BLR3294 PROTEIN"/>
    <property type="match status" value="1"/>
</dbReference>
<gene>
    <name evidence="1" type="ORF">DU478_10935</name>
</gene>
<dbReference type="PANTHER" id="PTHR40267">
    <property type="entry name" value="BLR3294 PROTEIN"/>
    <property type="match status" value="1"/>
</dbReference>
<dbReference type="InterPro" id="IPR026286">
    <property type="entry name" value="MaiA/AMDase"/>
</dbReference>
<dbReference type="EMBL" id="QPMK01000006">
    <property type="protein sequence ID" value="RDD66413.1"/>
    <property type="molecule type" value="Genomic_DNA"/>
</dbReference>
<dbReference type="Proteomes" id="UP000253977">
    <property type="component" value="Unassembled WGS sequence"/>
</dbReference>
<protein>
    <submittedName>
        <fullName evidence="1">Asp/Glu racemase</fullName>
    </submittedName>
</protein>
<dbReference type="AlphaFoldDB" id="A0A369TMA1"/>
<evidence type="ECO:0000313" key="1">
    <source>
        <dbReference type="EMBL" id="RDD66413.1"/>
    </source>
</evidence>
<reference evidence="1 2" key="1">
    <citation type="submission" date="2018-07" db="EMBL/GenBank/DDBJ databases">
        <title>Thalassococcus profundi sp. nov., a marine bacterium isolated from deep seawater of Okinawa Trough.</title>
        <authorList>
            <person name="Yu M."/>
        </authorList>
    </citation>
    <scope>NUCLEOTIDE SEQUENCE [LARGE SCALE GENOMIC DNA]</scope>
    <source>
        <strain evidence="1 2">WRAS1</strain>
    </source>
</reference>
<dbReference type="RefSeq" id="WP_114510985.1">
    <property type="nucleotide sequence ID" value="NZ_QPMK01000006.1"/>
</dbReference>
<dbReference type="InterPro" id="IPR053714">
    <property type="entry name" value="Iso_Racemase_Enz_sf"/>
</dbReference>
<evidence type="ECO:0000313" key="2">
    <source>
        <dbReference type="Proteomes" id="UP000253977"/>
    </source>
</evidence>